<organism evidence="3 4">
    <name type="scientific">Fomitopsis schrenkii</name>
    <name type="common">Brown rot fungus</name>
    <dbReference type="NCBI Taxonomy" id="2126942"/>
    <lineage>
        <taxon>Eukaryota</taxon>
        <taxon>Fungi</taxon>
        <taxon>Dikarya</taxon>
        <taxon>Basidiomycota</taxon>
        <taxon>Agaricomycotina</taxon>
        <taxon>Agaricomycetes</taxon>
        <taxon>Polyporales</taxon>
        <taxon>Fomitopsis</taxon>
    </lineage>
</organism>
<dbReference type="InParanoid" id="S8F9D9"/>
<evidence type="ECO:0000313" key="3">
    <source>
        <dbReference type="EMBL" id="EPS98180.1"/>
    </source>
</evidence>
<dbReference type="Pfam" id="PF20153">
    <property type="entry name" value="DUF6535"/>
    <property type="match status" value="1"/>
</dbReference>
<gene>
    <name evidence="3" type="ORF">FOMPIDRAFT_1061502</name>
</gene>
<dbReference type="InterPro" id="IPR045338">
    <property type="entry name" value="DUF6535"/>
</dbReference>
<feature type="transmembrane region" description="Helical" evidence="1">
    <location>
        <begin position="216"/>
        <end position="239"/>
    </location>
</feature>
<accession>S8F9D9</accession>
<dbReference type="EMBL" id="KE504168">
    <property type="protein sequence ID" value="EPS98180.1"/>
    <property type="molecule type" value="Genomic_DNA"/>
</dbReference>
<dbReference type="OrthoDB" id="3219854at2759"/>
<feature type="transmembrane region" description="Helical" evidence="1">
    <location>
        <begin position="185"/>
        <end position="210"/>
    </location>
</feature>
<evidence type="ECO:0000256" key="1">
    <source>
        <dbReference type="SAM" id="Phobius"/>
    </source>
</evidence>
<evidence type="ECO:0000313" key="4">
    <source>
        <dbReference type="Proteomes" id="UP000015241"/>
    </source>
</evidence>
<dbReference type="eggNOG" id="ENOG502SRJC">
    <property type="taxonomic scope" value="Eukaryota"/>
</dbReference>
<keyword evidence="1" id="KW-1133">Transmembrane helix</keyword>
<dbReference type="AlphaFoldDB" id="S8F9D9"/>
<keyword evidence="1" id="KW-0472">Membrane</keyword>
<dbReference type="Proteomes" id="UP000015241">
    <property type="component" value="Unassembled WGS sequence"/>
</dbReference>
<keyword evidence="4" id="KW-1185">Reference proteome</keyword>
<proteinExistence type="predicted"/>
<feature type="transmembrane region" description="Helical" evidence="1">
    <location>
        <begin position="68"/>
        <end position="88"/>
    </location>
</feature>
<keyword evidence="1" id="KW-0812">Transmembrane</keyword>
<feature type="domain" description="DUF6535" evidence="2">
    <location>
        <begin position="43"/>
        <end position="213"/>
    </location>
</feature>
<reference evidence="3 4" key="1">
    <citation type="journal article" date="2012" name="Science">
        <title>The Paleozoic origin of enzymatic lignin decomposition reconstructed from 31 fungal genomes.</title>
        <authorList>
            <person name="Floudas D."/>
            <person name="Binder M."/>
            <person name="Riley R."/>
            <person name="Barry K."/>
            <person name="Blanchette R.A."/>
            <person name="Henrissat B."/>
            <person name="Martinez A.T."/>
            <person name="Otillar R."/>
            <person name="Spatafora J.W."/>
            <person name="Yadav J.S."/>
            <person name="Aerts A."/>
            <person name="Benoit I."/>
            <person name="Boyd A."/>
            <person name="Carlson A."/>
            <person name="Copeland A."/>
            <person name="Coutinho P.M."/>
            <person name="de Vries R.P."/>
            <person name="Ferreira P."/>
            <person name="Findley K."/>
            <person name="Foster B."/>
            <person name="Gaskell J."/>
            <person name="Glotzer D."/>
            <person name="Gorecki P."/>
            <person name="Heitman J."/>
            <person name="Hesse C."/>
            <person name="Hori C."/>
            <person name="Igarashi K."/>
            <person name="Jurgens J.A."/>
            <person name="Kallen N."/>
            <person name="Kersten P."/>
            <person name="Kohler A."/>
            <person name="Kuees U."/>
            <person name="Kumar T.K.A."/>
            <person name="Kuo A."/>
            <person name="LaButti K."/>
            <person name="Larrondo L.F."/>
            <person name="Lindquist E."/>
            <person name="Ling A."/>
            <person name="Lombard V."/>
            <person name="Lucas S."/>
            <person name="Lundell T."/>
            <person name="Martin R."/>
            <person name="McLaughlin D.J."/>
            <person name="Morgenstern I."/>
            <person name="Morin E."/>
            <person name="Murat C."/>
            <person name="Nagy L.G."/>
            <person name="Nolan M."/>
            <person name="Ohm R.A."/>
            <person name="Patyshakuliyeva A."/>
            <person name="Rokas A."/>
            <person name="Ruiz-Duenas F.J."/>
            <person name="Sabat G."/>
            <person name="Salamov A."/>
            <person name="Samejima M."/>
            <person name="Schmutz J."/>
            <person name="Slot J.C."/>
            <person name="St John F."/>
            <person name="Stenlid J."/>
            <person name="Sun H."/>
            <person name="Sun S."/>
            <person name="Syed K."/>
            <person name="Tsang A."/>
            <person name="Wiebenga A."/>
            <person name="Young D."/>
            <person name="Pisabarro A."/>
            <person name="Eastwood D.C."/>
            <person name="Martin F."/>
            <person name="Cullen D."/>
            <person name="Grigoriev I.V."/>
            <person name="Hibbett D.S."/>
        </authorList>
    </citation>
    <scope>NUCLEOTIDE SEQUENCE</scope>
    <source>
        <strain evidence="4">FP-58527</strain>
    </source>
</reference>
<dbReference type="STRING" id="743788.S8F9D9"/>
<protein>
    <recommendedName>
        <fullName evidence="2">DUF6535 domain-containing protein</fullName>
    </recommendedName>
</protein>
<evidence type="ECO:0000259" key="2">
    <source>
        <dbReference type="Pfam" id="PF20153"/>
    </source>
</evidence>
<name>S8F9D9_FOMSC</name>
<sequence>MNGIGSTFEKSYQDFLTRDPEREDSVPAYESVAEQDFTNESGWKTVSDKVWAYEQSTIAEWNRHIDTLLVFAGLFSAVLTAFNVQYYATLQPSSGTQVLLRMSSDLKNPIHVTTLSSTSDSAVPVSTVIINTLWFLALVLSLSAASVGISVKQWLSCYIPPETITSHQRTRLWHHRQLGLRKWRVPAIVSVLPVLLQLALLLFLVGLVVLLWTLNIVSAIVVMVPVAILMILLGITSIIPTFAPECPYKSPQAWWLYLVLHRATRFDGTLTRRLFETRRQFFMRLWRTVIIARDWLDRDNNLLRARYRDRKAGSAVDTVGMLVAADHLVRDDAFLQDVIVPAFDLVDSTKSDFGACLQAFYELVQSRAHTVNPSMNGTGDTTALPTMFWYRDEMDSGSVEAMAKLTLRILMKVAVELWPNRESQAKEMSKVLTILQALLAALPNSQSHVLVQLINWYCEEPTTYRPKNAREEDPVEVISQHAVRYRSKIKALSVHQQAVLGRRAMARLEQLLDDPSSDSFRHRQSERGLLRLIGVVLDNRQPGVPFESGDVVTRLCHLLGSATPIPPGTRTTLIYLVTRVASDASLSTQCILELVACLRKLAQEPYNDTGAQNTLCLCTAIEISLSQLQPDDAAVLSQPLLSALHDVLDLTGYIDRYGSFDYLRGIIAIYEAMTRKQPRFLSDDDLERLGARVAVCTEGWSREMVEVRTLQAKLSSLQRLVDMNTCVVQVLLSDKLM</sequence>
<dbReference type="HOGENOM" id="CLU_376437_0_0_1"/>